<dbReference type="Pfam" id="PF00702">
    <property type="entry name" value="Hydrolase"/>
    <property type="match status" value="1"/>
</dbReference>
<name>A0A840NDI8_9PSEU</name>
<protein>
    <submittedName>
        <fullName evidence="1">Phosphoglycolate phosphatase-like HAD superfamily hydrolase</fullName>
    </submittedName>
</protein>
<accession>A0A840NDI8</accession>
<dbReference type="GO" id="GO:0006281">
    <property type="term" value="P:DNA repair"/>
    <property type="evidence" value="ECO:0007669"/>
    <property type="project" value="TreeGrafter"/>
</dbReference>
<organism evidence="1 2">
    <name type="scientific">Saccharopolyspora gloriosae</name>
    <dbReference type="NCBI Taxonomy" id="455344"/>
    <lineage>
        <taxon>Bacteria</taxon>
        <taxon>Bacillati</taxon>
        <taxon>Actinomycetota</taxon>
        <taxon>Actinomycetes</taxon>
        <taxon>Pseudonocardiales</taxon>
        <taxon>Pseudonocardiaceae</taxon>
        <taxon>Saccharopolyspora</taxon>
    </lineage>
</organism>
<proteinExistence type="predicted"/>
<dbReference type="InterPro" id="IPR023214">
    <property type="entry name" value="HAD_sf"/>
</dbReference>
<dbReference type="GO" id="GO:0005829">
    <property type="term" value="C:cytosol"/>
    <property type="evidence" value="ECO:0007669"/>
    <property type="project" value="TreeGrafter"/>
</dbReference>
<dbReference type="Gene3D" id="3.40.50.1000">
    <property type="entry name" value="HAD superfamily/HAD-like"/>
    <property type="match status" value="1"/>
</dbReference>
<dbReference type="PANTHER" id="PTHR43434:SF1">
    <property type="entry name" value="PHOSPHOGLYCOLATE PHOSPHATASE"/>
    <property type="match status" value="1"/>
</dbReference>
<comment type="caution">
    <text evidence="1">The sequence shown here is derived from an EMBL/GenBank/DDBJ whole genome shotgun (WGS) entry which is preliminary data.</text>
</comment>
<dbReference type="EMBL" id="JACHIV010000001">
    <property type="protein sequence ID" value="MBB5067399.1"/>
    <property type="molecule type" value="Genomic_DNA"/>
</dbReference>
<dbReference type="InterPro" id="IPR036412">
    <property type="entry name" value="HAD-like_sf"/>
</dbReference>
<dbReference type="InterPro" id="IPR050155">
    <property type="entry name" value="HAD-like_hydrolase_sf"/>
</dbReference>
<evidence type="ECO:0000313" key="2">
    <source>
        <dbReference type="Proteomes" id="UP000580474"/>
    </source>
</evidence>
<dbReference type="PANTHER" id="PTHR43434">
    <property type="entry name" value="PHOSPHOGLYCOLATE PHOSPHATASE"/>
    <property type="match status" value="1"/>
</dbReference>
<dbReference type="RefSeq" id="WP_184476900.1">
    <property type="nucleotide sequence ID" value="NZ_JACHIV010000001.1"/>
</dbReference>
<gene>
    <name evidence="1" type="ORF">BJ969_000487</name>
</gene>
<dbReference type="AlphaFoldDB" id="A0A840NDI8"/>
<sequence>MTAAGILAGCRHVLLDFDGPVCAVFGGLPDRVVADELRGFLDGELPGSVAQSRDPFDVLKHAAEQDDQPALVEGKLRELEVRAIASAPATPGVEALLRTLREREQRVFIVSNNSQAAVLAYLDMYEMRPLVEGISAREGADPALLKPHPFLLNQALTAMEARLGDTVMIGDSLTDVFAAQAVGIPVIAYANKRGKRELLEAHQPTAVIEHMSELRS</sequence>
<dbReference type="SUPFAM" id="SSF56784">
    <property type="entry name" value="HAD-like"/>
    <property type="match status" value="1"/>
</dbReference>
<keyword evidence="1" id="KW-0378">Hydrolase</keyword>
<dbReference type="Proteomes" id="UP000580474">
    <property type="component" value="Unassembled WGS sequence"/>
</dbReference>
<reference evidence="1 2" key="1">
    <citation type="submission" date="2020-08" db="EMBL/GenBank/DDBJ databases">
        <title>Sequencing the genomes of 1000 actinobacteria strains.</title>
        <authorList>
            <person name="Klenk H.-P."/>
        </authorList>
    </citation>
    <scope>NUCLEOTIDE SEQUENCE [LARGE SCALE GENOMIC DNA]</scope>
    <source>
        <strain evidence="1 2">DSM 45582</strain>
    </source>
</reference>
<keyword evidence="2" id="KW-1185">Reference proteome</keyword>
<dbReference type="GO" id="GO:0008967">
    <property type="term" value="F:phosphoglycolate phosphatase activity"/>
    <property type="evidence" value="ECO:0007669"/>
    <property type="project" value="TreeGrafter"/>
</dbReference>
<evidence type="ECO:0000313" key="1">
    <source>
        <dbReference type="EMBL" id="MBB5067399.1"/>
    </source>
</evidence>